<gene>
    <name evidence="1" type="ORF">SAMN05444955_104196</name>
</gene>
<protein>
    <submittedName>
        <fullName evidence="1">Type I phosphodiesterase / nucleotide pyrophosphatase</fullName>
    </submittedName>
</protein>
<dbReference type="OrthoDB" id="2381338at2"/>
<dbReference type="RefSeq" id="WP_089966401.1">
    <property type="nucleotide sequence ID" value="NZ_FOCQ01000004.1"/>
</dbReference>
<dbReference type="GO" id="GO:0016787">
    <property type="term" value="F:hydrolase activity"/>
    <property type="evidence" value="ECO:0007669"/>
    <property type="project" value="UniProtKB-ARBA"/>
</dbReference>
<dbReference type="InterPro" id="IPR002591">
    <property type="entry name" value="Phosphodiest/P_Trfase"/>
</dbReference>
<evidence type="ECO:0000313" key="1">
    <source>
        <dbReference type="EMBL" id="SEN00188.1"/>
    </source>
</evidence>
<name>A0A1H8D0P2_9BACL</name>
<dbReference type="AlphaFoldDB" id="A0A1H8D0P2"/>
<dbReference type="PANTHER" id="PTHR10151">
    <property type="entry name" value="ECTONUCLEOTIDE PYROPHOSPHATASE/PHOSPHODIESTERASE"/>
    <property type="match status" value="1"/>
</dbReference>
<dbReference type="EMBL" id="FOCQ01000004">
    <property type="protein sequence ID" value="SEN00188.1"/>
    <property type="molecule type" value="Genomic_DNA"/>
</dbReference>
<dbReference type="PANTHER" id="PTHR10151:SF120">
    <property type="entry name" value="BIS(5'-ADENOSYL)-TRIPHOSPHATASE"/>
    <property type="match status" value="1"/>
</dbReference>
<dbReference type="Proteomes" id="UP000199695">
    <property type="component" value="Unassembled WGS sequence"/>
</dbReference>
<sequence>MKSMKSVLIVATVVLVVIGISLFFNQKKPDKPSAFASRPTRPVVMIVIDSLMDAPLQEAMKLGRAPALKFLSEKGHYYPRVVSSFPTMSVSIDSTLLTGAYPNDHKIFGLSYFHKELNRIVNFGTGLGETFRVGLKDVLRDGLQNLNQHFLGKDVQTIHEATGQPTASLNAVIYRGKKKHTLQTPWLAVVTGILPRKIETMGPEFLSFGSLSKIDSGNGHDHVWNRYGINDTFSRQELVSLIRQNRLPAFTIAYFPKNDEIIHKKGANVIEGIEKADQELQQLLHAFSSWEDAANQITWIVLGDSGQTNLIKEKRQAYIDVRKVLDKYAIMPLKQKKPRAKDQIVLCVNERMAYIYLVDPQLSMDEVVHKLRQHRLLDVIAWKEKGWIHVASGQHKGTFRFRQGGHEQDEYRQSWELEGDLSVLDLNRADDKKIEYGVYPDVLARLSGVMETADRVIVITCAPGYEMIGESSPTHKGAAHGSLHYLDSYVPMIVSGTDSKPEHLRYVDLKQWILELISPRPL</sequence>
<dbReference type="Gene3D" id="3.40.720.10">
    <property type="entry name" value="Alkaline Phosphatase, subunit A"/>
    <property type="match status" value="1"/>
</dbReference>
<dbReference type="STRING" id="1173111.SAMN05444955_104196"/>
<organism evidence="1 2">
    <name type="scientific">Lihuaxuella thermophila</name>
    <dbReference type="NCBI Taxonomy" id="1173111"/>
    <lineage>
        <taxon>Bacteria</taxon>
        <taxon>Bacillati</taxon>
        <taxon>Bacillota</taxon>
        <taxon>Bacilli</taxon>
        <taxon>Bacillales</taxon>
        <taxon>Thermoactinomycetaceae</taxon>
        <taxon>Lihuaxuella</taxon>
    </lineage>
</organism>
<proteinExistence type="predicted"/>
<dbReference type="InterPro" id="IPR017850">
    <property type="entry name" value="Alkaline_phosphatase_core_sf"/>
</dbReference>
<reference evidence="1 2" key="1">
    <citation type="submission" date="2016-10" db="EMBL/GenBank/DDBJ databases">
        <authorList>
            <person name="de Groot N.N."/>
        </authorList>
    </citation>
    <scope>NUCLEOTIDE SEQUENCE [LARGE SCALE GENOMIC DNA]</scope>
    <source>
        <strain evidence="1 2">DSM 46701</strain>
    </source>
</reference>
<evidence type="ECO:0000313" key="2">
    <source>
        <dbReference type="Proteomes" id="UP000199695"/>
    </source>
</evidence>
<dbReference type="Pfam" id="PF01663">
    <property type="entry name" value="Phosphodiest"/>
    <property type="match status" value="1"/>
</dbReference>
<keyword evidence="2" id="KW-1185">Reference proteome</keyword>
<dbReference type="SUPFAM" id="SSF53649">
    <property type="entry name" value="Alkaline phosphatase-like"/>
    <property type="match status" value="1"/>
</dbReference>
<accession>A0A1H8D0P2</accession>